<evidence type="ECO:0000313" key="1">
    <source>
        <dbReference type="EMBL" id="KAJ8642476.1"/>
    </source>
</evidence>
<protein>
    <submittedName>
        <fullName evidence="1">Uncharacterized protein</fullName>
    </submittedName>
</protein>
<proteinExistence type="predicted"/>
<sequence>MTPRLGMHFDDLDEAYNFYNAYGKLAGFSIRKESSNRGKDGEVVWKLFVCSKEGKTDEKHWIGKELVQRRRMETIFDCKAKLQVKLDKSGGYVVSMFVPQHSHAPATPRLIDIASQSKEGFEFLISGHTELEMKLRQMTLNNPSNSSIDKGKAIVDSNVVEYNEPAHVVTKGRAKRLKLSKKKATKGRLCKGCNKRVSETHNNLLSSILSHKLIAATAKLELLPLTDGIITLDSLQIAVKEKGETRRKRKRVGKDHPYSYGLLISAYKTENPEPFIDTRVSKYGSLFTTHVFGEPTVFSTDPQTNRFVLQNEGKLFESSYPSSISNLLGRKSLLLMKGSFHKRMHSLIMSFANSSIIRDHLLVDIDRLIRFNLHTWDGMVRLQDQTKKITFELTVKQLMSFDPGEWTESLRKEYLLLIEGFFSVPLPFFFTTYGRALKARTKVAEVLRLMVRERKERRVREGGEKQKDMLGALLEDGDGGFTEEEAVDFMLALLVAGYETTSTIMTLAVKFLTETPVALAALREEHDSIQERKQESEALNWSDYKSMPFTQCVINETLRVANIISGVFRRVMSDVNIKGYTIPKGWKVFASFRAVHLDQDLYKDARTFNPWRWQSNPPAASPANIFTPFGGGPRLCPGYELARVEISVFLHYLVTGFSWETTEEDKLAFFPTTRTLKRYPINIRHRKVV</sequence>
<comment type="caution">
    <text evidence="1">The sequence shown here is derived from an EMBL/GenBank/DDBJ whole genome shotgun (WGS) entry which is preliminary data.</text>
</comment>
<gene>
    <name evidence="1" type="ORF">MRB53_004224</name>
</gene>
<evidence type="ECO:0000313" key="2">
    <source>
        <dbReference type="Proteomes" id="UP001234297"/>
    </source>
</evidence>
<dbReference type="EMBL" id="CM056810">
    <property type="protein sequence ID" value="KAJ8642476.1"/>
    <property type="molecule type" value="Genomic_DNA"/>
</dbReference>
<organism evidence="1 2">
    <name type="scientific">Persea americana</name>
    <name type="common">Avocado</name>
    <dbReference type="NCBI Taxonomy" id="3435"/>
    <lineage>
        <taxon>Eukaryota</taxon>
        <taxon>Viridiplantae</taxon>
        <taxon>Streptophyta</taxon>
        <taxon>Embryophyta</taxon>
        <taxon>Tracheophyta</taxon>
        <taxon>Spermatophyta</taxon>
        <taxon>Magnoliopsida</taxon>
        <taxon>Magnoliidae</taxon>
        <taxon>Laurales</taxon>
        <taxon>Lauraceae</taxon>
        <taxon>Persea</taxon>
    </lineage>
</organism>
<accession>A0ACC2M9K4</accession>
<name>A0ACC2M9K4_PERAE</name>
<keyword evidence="2" id="KW-1185">Reference proteome</keyword>
<dbReference type="Proteomes" id="UP001234297">
    <property type="component" value="Chromosome 2"/>
</dbReference>
<reference evidence="1 2" key="1">
    <citation type="journal article" date="2022" name="Hortic Res">
        <title>A haplotype resolved chromosomal level avocado genome allows analysis of novel avocado genes.</title>
        <authorList>
            <person name="Nath O."/>
            <person name="Fletcher S.J."/>
            <person name="Hayward A."/>
            <person name="Shaw L.M."/>
            <person name="Masouleh A.K."/>
            <person name="Furtado A."/>
            <person name="Henry R.J."/>
            <person name="Mitter N."/>
        </authorList>
    </citation>
    <scope>NUCLEOTIDE SEQUENCE [LARGE SCALE GENOMIC DNA]</scope>
    <source>
        <strain evidence="2">cv. Hass</strain>
    </source>
</reference>